<reference evidence="4" key="1">
    <citation type="submission" date="2021-12" db="EMBL/GenBank/DDBJ databases">
        <title>Alicyclobacillaceae gen. nov., sp. nov., isolated from chalcocite enrichment system.</title>
        <authorList>
            <person name="Jiang Z."/>
        </authorList>
    </citation>
    <scope>NUCLEOTIDE SEQUENCE</scope>
    <source>
        <strain evidence="4">MYW30-H2</strain>
    </source>
</reference>
<accession>A0ABY4CQB8</accession>
<dbReference type="PANTHER" id="PTHR43046:SF16">
    <property type="entry name" value="ADP-RIBOSE PYROPHOSPHATASE YJHB-RELATED"/>
    <property type="match status" value="1"/>
</dbReference>
<dbReference type="GO" id="GO:0016787">
    <property type="term" value="F:hydrolase activity"/>
    <property type="evidence" value="ECO:0007669"/>
    <property type="project" value="UniProtKB-KW"/>
</dbReference>
<keyword evidence="2 4" id="KW-0378">Hydrolase</keyword>
<comment type="cofactor">
    <cofactor evidence="1">
        <name>Mg(2+)</name>
        <dbReference type="ChEBI" id="CHEBI:18420"/>
    </cofactor>
</comment>
<dbReference type="InterPro" id="IPR015797">
    <property type="entry name" value="NUDIX_hydrolase-like_dom_sf"/>
</dbReference>
<sequence>MKVLKRLSIVVYRNLPKRFTKYIVRLLSAKHTVGVVGVVWNEKGEVLLLHHTYDEPIRLPGGHMEYGEAPFATIRRELLEEANCSIEPLHILGIESLTRAKFDIFIHCKRIKELPFAVNEEVVAREWYTTDKLKEIDELPSLHYQYILKSQDILKSQAIAER</sequence>
<dbReference type="PROSITE" id="PS00893">
    <property type="entry name" value="NUDIX_BOX"/>
    <property type="match status" value="1"/>
</dbReference>
<dbReference type="Proteomes" id="UP000830167">
    <property type="component" value="Chromosome"/>
</dbReference>
<dbReference type="EMBL" id="CP089291">
    <property type="protein sequence ID" value="UOF91627.1"/>
    <property type="molecule type" value="Genomic_DNA"/>
</dbReference>
<protein>
    <submittedName>
        <fullName evidence="4">NUDIX hydrolase</fullName>
    </submittedName>
</protein>
<dbReference type="SUPFAM" id="SSF55811">
    <property type="entry name" value="Nudix"/>
    <property type="match status" value="1"/>
</dbReference>
<dbReference type="Pfam" id="PF00293">
    <property type="entry name" value="NUDIX"/>
    <property type="match status" value="1"/>
</dbReference>
<proteinExistence type="predicted"/>
<dbReference type="PROSITE" id="PS51462">
    <property type="entry name" value="NUDIX"/>
    <property type="match status" value="1"/>
</dbReference>
<evidence type="ECO:0000313" key="4">
    <source>
        <dbReference type="EMBL" id="UOF91627.1"/>
    </source>
</evidence>
<evidence type="ECO:0000313" key="5">
    <source>
        <dbReference type="Proteomes" id="UP000830167"/>
    </source>
</evidence>
<dbReference type="InterPro" id="IPR000086">
    <property type="entry name" value="NUDIX_hydrolase_dom"/>
</dbReference>
<evidence type="ECO:0000256" key="1">
    <source>
        <dbReference type="ARBA" id="ARBA00001946"/>
    </source>
</evidence>
<dbReference type="PANTHER" id="PTHR43046">
    <property type="entry name" value="GDP-MANNOSE MANNOSYL HYDROLASE"/>
    <property type="match status" value="1"/>
</dbReference>
<evidence type="ECO:0000259" key="3">
    <source>
        <dbReference type="PROSITE" id="PS51462"/>
    </source>
</evidence>
<dbReference type="CDD" id="cd02883">
    <property type="entry name" value="NUDIX_Hydrolase"/>
    <property type="match status" value="1"/>
</dbReference>
<evidence type="ECO:0000256" key="2">
    <source>
        <dbReference type="ARBA" id="ARBA00022801"/>
    </source>
</evidence>
<feature type="domain" description="Nudix hydrolase" evidence="3">
    <location>
        <begin position="30"/>
        <end position="152"/>
    </location>
</feature>
<dbReference type="Gene3D" id="3.90.79.10">
    <property type="entry name" value="Nucleoside Triphosphate Pyrophosphohydrolase"/>
    <property type="match status" value="1"/>
</dbReference>
<dbReference type="RefSeq" id="WP_347438321.1">
    <property type="nucleotide sequence ID" value="NZ_CP089291.1"/>
</dbReference>
<dbReference type="InterPro" id="IPR020084">
    <property type="entry name" value="NUDIX_hydrolase_CS"/>
</dbReference>
<organism evidence="4 5">
    <name type="scientific">Fodinisporobacter ferrooxydans</name>
    <dbReference type="NCBI Taxonomy" id="2901836"/>
    <lineage>
        <taxon>Bacteria</taxon>
        <taxon>Bacillati</taxon>
        <taxon>Bacillota</taxon>
        <taxon>Bacilli</taxon>
        <taxon>Bacillales</taxon>
        <taxon>Alicyclobacillaceae</taxon>
        <taxon>Fodinisporobacter</taxon>
    </lineage>
</organism>
<name>A0ABY4CQB8_9BACL</name>
<keyword evidence="5" id="KW-1185">Reference proteome</keyword>
<gene>
    <name evidence="4" type="ORF">LSG31_05090</name>
</gene>